<proteinExistence type="predicted"/>
<dbReference type="PANTHER" id="PTHR36756">
    <property type="entry name" value="EXPRESSED PROTEIN"/>
    <property type="match status" value="1"/>
</dbReference>
<dbReference type="KEGG" id="dzi:111318169"/>
<sequence length="290" mass="32660">MVEVGGDEGTRRRLPLWMQGIASKPANDRDKNDKVQEDRDGLVCGNSKPIKQSKKAALPQEKGETQRRKRKIIRQDAACDVESASPKKMSISLKEKQVLGSSLQRKRKASCVRLRSGKDSKIPSPVEDDNELTPEDLLSIAEEYVKADKDVVLEELSIRECEFGRQLSTTASSKTESESSLIALDGNRRSPALKTTHDSTQSPKNEKNLINTSRTEDPAQDMLDLFLGPLLKKTEEKRTEFGMRYLPFSNELGKGSQNDVKEETAPLTKKKCTLRDKLPNYILSRSLLWW</sequence>
<dbReference type="PANTHER" id="PTHR36756:SF1">
    <property type="entry name" value="EXPRESSED PROTEIN"/>
    <property type="match status" value="1"/>
</dbReference>
<dbReference type="OrthoDB" id="1938010at2759"/>
<protein>
    <submittedName>
        <fullName evidence="3">Uncharacterized protein LOC111318169 isoform X1</fullName>
    </submittedName>
</protein>
<organism evidence="2 3">
    <name type="scientific">Durio zibethinus</name>
    <name type="common">Durian</name>
    <dbReference type="NCBI Taxonomy" id="66656"/>
    <lineage>
        <taxon>Eukaryota</taxon>
        <taxon>Viridiplantae</taxon>
        <taxon>Streptophyta</taxon>
        <taxon>Embryophyta</taxon>
        <taxon>Tracheophyta</taxon>
        <taxon>Spermatophyta</taxon>
        <taxon>Magnoliopsida</taxon>
        <taxon>eudicotyledons</taxon>
        <taxon>Gunneridae</taxon>
        <taxon>Pentapetalae</taxon>
        <taxon>rosids</taxon>
        <taxon>malvids</taxon>
        <taxon>Malvales</taxon>
        <taxon>Malvaceae</taxon>
        <taxon>Helicteroideae</taxon>
        <taxon>Durio</taxon>
    </lineage>
</organism>
<feature type="region of interest" description="Disordered" evidence="1">
    <location>
        <begin position="167"/>
        <end position="215"/>
    </location>
</feature>
<keyword evidence="2" id="KW-1185">Reference proteome</keyword>
<dbReference type="GeneID" id="111318169"/>
<feature type="compositionally biased region" description="Basic and acidic residues" evidence="1">
    <location>
        <begin position="26"/>
        <end position="41"/>
    </location>
</feature>
<dbReference type="Proteomes" id="UP000515121">
    <property type="component" value="Unplaced"/>
</dbReference>
<dbReference type="AlphaFoldDB" id="A0A6P6BHP8"/>
<accession>A0A6P6BHP8</accession>
<feature type="region of interest" description="Disordered" evidence="1">
    <location>
        <begin position="1"/>
        <end position="73"/>
    </location>
</feature>
<evidence type="ECO:0000313" key="3">
    <source>
        <dbReference type="RefSeq" id="XP_022776593.1"/>
    </source>
</evidence>
<evidence type="ECO:0000256" key="1">
    <source>
        <dbReference type="SAM" id="MobiDB-lite"/>
    </source>
</evidence>
<evidence type="ECO:0000313" key="2">
    <source>
        <dbReference type="Proteomes" id="UP000515121"/>
    </source>
</evidence>
<feature type="region of interest" description="Disordered" evidence="1">
    <location>
        <begin position="109"/>
        <end position="133"/>
    </location>
</feature>
<reference evidence="3" key="1">
    <citation type="submission" date="2025-08" db="UniProtKB">
        <authorList>
            <consortium name="RefSeq"/>
        </authorList>
    </citation>
    <scope>IDENTIFICATION</scope>
    <source>
        <tissue evidence="3">Fruit stalk</tissue>
    </source>
</reference>
<feature type="compositionally biased region" description="Low complexity" evidence="1">
    <location>
        <begin position="168"/>
        <end position="180"/>
    </location>
</feature>
<dbReference type="RefSeq" id="XP_022776593.1">
    <property type="nucleotide sequence ID" value="XM_022920858.1"/>
</dbReference>
<gene>
    <name evidence="3" type="primary">LOC111318169</name>
</gene>
<feature type="compositionally biased region" description="Polar residues" evidence="1">
    <location>
        <begin position="198"/>
        <end position="213"/>
    </location>
</feature>
<name>A0A6P6BHP8_DURZI</name>